<evidence type="ECO:0000259" key="2">
    <source>
        <dbReference type="Pfam" id="PF05532"/>
    </source>
</evidence>
<proteinExistence type="inferred from homology"/>
<dbReference type="PANTHER" id="PTHR34977">
    <property type="entry name" value="UPF0337 PROTEIN YJBJ"/>
    <property type="match status" value="1"/>
</dbReference>
<dbReference type="EMBL" id="JAPDRN010000166">
    <property type="protein sequence ID" value="KAJ9616238.1"/>
    <property type="molecule type" value="Genomic_DNA"/>
</dbReference>
<gene>
    <name evidence="3" type="ORF">H2204_013912</name>
</gene>
<accession>A0AA39CQH1</accession>
<reference evidence="3" key="1">
    <citation type="submission" date="2022-10" db="EMBL/GenBank/DDBJ databases">
        <title>Culturing micro-colonial fungi from biological soil crusts in the Mojave desert and describing Neophaeococcomyces mojavensis, and introducing the new genera and species Taxawa tesnikishii.</title>
        <authorList>
            <person name="Kurbessoian T."/>
            <person name="Stajich J.E."/>
        </authorList>
    </citation>
    <scope>NUCLEOTIDE SEQUENCE</scope>
    <source>
        <strain evidence="3">TK_35</strain>
    </source>
</reference>
<dbReference type="Gene3D" id="1.10.1470.10">
    <property type="entry name" value="YjbJ"/>
    <property type="match status" value="1"/>
</dbReference>
<protein>
    <recommendedName>
        <fullName evidence="2">CsbD-like domain-containing protein</fullName>
    </recommendedName>
</protein>
<dbReference type="SUPFAM" id="SSF69047">
    <property type="entry name" value="Hypothetical protein YjbJ"/>
    <property type="match status" value="1"/>
</dbReference>
<dbReference type="Pfam" id="PF05532">
    <property type="entry name" value="CsbD"/>
    <property type="match status" value="1"/>
</dbReference>
<feature type="domain" description="CsbD-like" evidence="2">
    <location>
        <begin position="34"/>
        <end position="85"/>
    </location>
</feature>
<evidence type="ECO:0000256" key="1">
    <source>
        <dbReference type="ARBA" id="ARBA00009129"/>
    </source>
</evidence>
<organism evidence="3">
    <name type="scientific">Knufia peltigerae</name>
    <dbReference type="NCBI Taxonomy" id="1002370"/>
    <lineage>
        <taxon>Eukaryota</taxon>
        <taxon>Fungi</taxon>
        <taxon>Dikarya</taxon>
        <taxon>Ascomycota</taxon>
        <taxon>Pezizomycotina</taxon>
        <taxon>Eurotiomycetes</taxon>
        <taxon>Chaetothyriomycetidae</taxon>
        <taxon>Chaetothyriales</taxon>
        <taxon>Trichomeriaceae</taxon>
        <taxon>Knufia</taxon>
    </lineage>
</organism>
<name>A0AA39CQH1_9EURO</name>
<evidence type="ECO:0000313" key="3">
    <source>
        <dbReference type="EMBL" id="KAJ9616238.1"/>
    </source>
</evidence>
<sequence length="103" mass="11790">MSMRREPFKQLVREAACTVTTPLHSKEASAMNKDIISGKWSQLKGKAQAKWGDLTNDDFDVAEGNAEYLAGRLQERYGWAKDRAESEVRDFEASVRKDYPDYK</sequence>
<dbReference type="PANTHER" id="PTHR34977:SF1">
    <property type="entry name" value="UPF0337 PROTEIN YJBJ"/>
    <property type="match status" value="1"/>
</dbReference>
<dbReference type="InterPro" id="IPR050423">
    <property type="entry name" value="UPF0337_stress_rsp"/>
</dbReference>
<comment type="caution">
    <text evidence="3">The sequence shown here is derived from an EMBL/GenBank/DDBJ whole genome shotgun (WGS) entry which is preliminary data.</text>
</comment>
<dbReference type="InterPro" id="IPR036629">
    <property type="entry name" value="YjbJ_sf"/>
</dbReference>
<comment type="similarity">
    <text evidence="1">Belongs to the UPF0337 (CsbD) family.</text>
</comment>
<dbReference type="InterPro" id="IPR008462">
    <property type="entry name" value="CsbD"/>
</dbReference>
<dbReference type="AlphaFoldDB" id="A0AA39CQH1"/>